<dbReference type="Proteomes" id="UP000428333">
    <property type="component" value="Linkage Group LG02"/>
</dbReference>
<feature type="domain" description="N-acetyltransferase" evidence="1">
    <location>
        <begin position="19"/>
        <end position="107"/>
    </location>
</feature>
<dbReference type="FunFam" id="3.40.630.30:FF:000106">
    <property type="entry name" value="Acetyltransferase At1g77540"/>
    <property type="match status" value="1"/>
</dbReference>
<dbReference type="EMBL" id="QEFC01000327">
    <property type="protein sequence ID" value="KAE9464713.1"/>
    <property type="molecule type" value="Genomic_DNA"/>
</dbReference>
<accession>A0A6A4LZW5</accession>
<evidence type="ECO:0000313" key="3">
    <source>
        <dbReference type="Proteomes" id="UP000428333"/>
    </source>
</evidence>
<keyword evidence="3" id="KW-1185">Reference proteome</keyword>
<dbReference type="InterPro" id="IPR045057">
    <property type="entry name" value="Gcn5-rel_NAT"/>
</dbReference>
<dbReference type="PROSITE" id="PS51729">
    <property type="entry name" value="GNAT_YJDJ"/>
    <property type="match status" value="1"/>
</dbReference>
<dbReference type="PANTHER" id="PTHR31435">
    <property type="entry name" value="PROTEIN NATD1"/>
    <property type="match status" value="1"/>
</dbReference>
<evidence type="ECO:0000313" key="2">
    <source>
        <dbReference type="EMBL" id="KAE9464713.1"/>
    </source>
</evidence>
<proteinExistence type="predicted"/>
<dbReference type="InterPro" id="IPR016181">
    <property type="entry name" value="Acyl_CoA_acyltransferase"/>
</dbReference>
<organism evidence="2 3">
    <name type="scientific">Rhododendron williamsianum</name>
    <dbReference type="NCBI Taxonomy" id="262921"/>
    <lineage>
        <taxon>Eukaryota</taxon>
        <taxon>Viridiplantae</taxon>
        <taxon>Streptophyta</taxon>
        <taxon>Embryophyta</taxon>
        <taxon>Tracheophyta</taxon>
        <taxon>Spermatophyta</taxon>
        <taxon>Magnoliopsida</taxon>
        <taxon>eudicotyledons</taxon>
        <taxon>Gunneridae</taxon>
        <taxon>Pentapetalae</taxon>
        <taxon>asterids</taxon>
        <taxon>Ericales</taxon>
        <taxon>Ericaceae</taxon>
        <taxon>Ericoideae</taxon>
        <taxon>Rhodoreae</taxon>
        <taxon>Rhododendron</taxon>
    </lineage>
</organism>
<dbReference type="OrthoDB" id="74247at2759"/>
<evidence type="ECO:0000259" key="1">
    <source>
        <dbReference type="PROSITE" id="PS51729"/>
    </source>
</evidence>
<feature type="non-terminal residue" evidence="2">
    <location>
        <position position="1"/>
    </location>
</feature>
<dbReference type="Pfam" id="PF14542">
    <property type="entry name" value="Acetyltransf_CG"/>
    <property type="match status" value="1"/>
</dbReference>
<dbReference type="SUPFAM" id="SSF55729">
    <property type="entry name" value="Acyl-CoA N-acyltransferases (Nat)"/>
    <property type="match status" value="1"/>
</dbReference>
<dbReference type="PANTHER" id="PTHR31435:SF9">
    <property type="entry name" value="PROTEIN NATD1"/>
    <property type="match status" value="1"/>
</dbReference>
<name>A0A6A4LZW5_9ERIC</name>
<protein>
    <recommendedName>
        <fullName evidence="1">N-acetyltransferase domain-containing protein</fullName>
    </recommendedName>
</protein>
<sequence>METTSVSGGGGGAEAPKIVWNERGQRFETEDKQAYAEYVVRGGGKVMDIVHTYVPSTKRGLGLASLLCVSAFTHAQSHSMSVIPTCSYVSCVVLYCLIDALFSTGRTLSFLGTHLGIPSSTNPIYEAFRVKFVNQFGMFVLK</sequence>
<dbReference type="AlphaFoldDB" id="A0A6A4LZW5"/>
<reference evidence="2 3" key="1">
    <citation type="journal article" date="2019" name="Genome Biol. Evol.">
        <title>The Rhododendron genome and chromosomal organization provide insight into shared whole-genome duplications across the heath family (Ericaceae).</title>
        <authorList>
            <person name="Soza V.L."/>
            <person name="Lindsley D."/>
            <person name="Waalkes A."/>
            <person name="Ramage E."/>
            <person name="Patwardhan R.P."/>
            <person name="Burton J.N."/>
            <person name="Adey A."/>
            <person name="Kumar A."/>
            <person name="Qiu R."/>
            <person name="Shendure J."/>
            <person name="Hall B."/>
        </authorList>
    </citation>
    <scope>NUCLEOTIDE SEQUENCE [LARGE SCALE GENOMIC DNA]</scope>
    <source>
        <strain evidence="2">RSF 1966-606</strain>
    </source>
</reference>
<comment type="caution">
    <text evidence="2">The sequence shown here is derived from an EMBL/GenBank/DDBJ whole genome shotgun (WGS) entry which is preliminary data.</text>
</comment>
<dbReference type="Gene3D" id="3.40.630.30">
    <property type="match status" value="1"/>
</dbReference>
<gene>
    <name evidence="2" type="ORF">C3L33_03339</name>
</gene>
<dbReference type="InterPro" id="IPR031165">
    <property type="entry name" value="GNAT_YJDJ"/>
</dbReference>